<evidence type="ECO:0000313" key="3">
    <source>
        <dbReference type="Proteomes" id="UP001162131"/>
    </source>
</evidence>
<evidence type="ECO:0000313" key="2">
    <source>
        <dbReference type="EMBL" id="CAG9335862.1"/>
    </source>
</evidence>
<gene>
    <name evidence="2" type="ORF">BSTOLATCC_MIC65182</name>
</gene>
<comment type="caution">
    <text evidence="2">The sequence shown here is derived from an EMBL/GenBank/DDBJ whole genome shotgun (WGS) entry which is preliminary data.</text>
</comment>
<evidence type="ECO:0000256" key="1">
    <source>
        <dbReference type="SAM" id="Phobius"/>
    </source>
</evidence>
<protein>
    <submittedName>
        <fullName evidence="2">Uncharacterized protein</fullName>
    </submittedName>
</protein>
<accession>A0AAU9KEY0</accession>
<dbReference type="AlphaFoldDB" id="A0AAU9KEY0"/>
<keyword evidence="1" id="KW-0472">Membrane</keyword>
<organism evidence="2 3">
    <name type="scientific">Blepharisma stoltei</name>
    <dbReference type="NCBI Taxonomy" id="1481888"/>
    <lineage>
        <taxon>Eukaryota</taxon>
        <taxon>Sar</taxon>
        <taxon>Alveolata</taxon>
        <taxon>Ciliophora</taxon>
        <taxon>Postciliodesmatophora</taxon>
        <taxon>Heterotrichea</taxon>
        <taxon>Heterotrichida</taxon>
        <taxon>Blepharismidae</taxon>
        <taxon>Blepharisma</taxon>
    </lineage>
</organism>
<keyword evidence="3" id="KW-1185">Reference proteome</keyword>
<sequence>MIGSNLMLLRGSQSPLSKKYILKLIILKSFIFPALWLLVIFGFWEAGIFGDNRVMAYTIFIGQSSPITVVVLMVAQMLNAAIAECSVMFLWQYLAAPVSLTFFTYIFFLMT</sequence>
<feature type="transmembrane region" description="Helical" evidence="1">
    <location>
        <begin position="87"/>
        <end position="108"/>
    </location>
</feature>
<name>A0AAU9KEY0_9CILI</name>
<keyword evidence="1" id="KW-0812">Transmembrane</keyword>
<proteinExistence type="predicted"/>
<feature type="transmembrane region" description="Helical" evidence="1">
    <location>
        <begin position="20"/>
        <end position="44"/>
    </location>
</feature>
<reference evidence="2" key="1">
    <citation type="submission" date="2021-09" db="EMBL/GenBank/DDBJ databases">
        <authorList>
            <consortium name="AG Swart"/>
            <person name="Singh M."/>
            <person name="Singh A."/>
            <person name="Seah K."/>
            <person name="Emmerich C."/>
        </authorList>
    </citation>
    <scope>NUCLEOTIDE SEQUENCE</scope>
    <source>
        <strain evidence="2">ATCC30299</strain>
    </source>
</reference>
<dbReference type="Proteomes" id="UP001162131">
    <property type="component" value="Unassembled WGS sequence"/>
</dbReference>
<dbReference type="EMBL" id="CAJZBQ010000063">
    <property type="protein sequence ID" value="CAG9335862.1"/>
    <property type="molecule type" value="Genomic_DNA"/>
</dbReference>
<feature type="transmembrane region" description="Helical" evidence="1">
    <location>
        <begin position="56"/>
        <end position="75"/>
    </location>
</feature>
<keyword evidence="1" id="KW-1133">Transmembrane helix</keyword>